<keyword evidence="13" id="KW-0732">Signal</keyword>
<dbReference type="SUPFAM" id="SSF51011">
    <property type="entry name" value="Glycosyl hydrolase domain"/>
    <property type="match status" value="1"/>
</dbReference>
<dbReference type="GO" id="GO:2001070">
    <property type="term" value="F:starch binding"/>
    <property type="evidence" value="ECO:0007669"/>
    <property type="project" value="InterPro"/>
</dbReference>
<keyword evidence="16" id="KW-1185">Reference proteome</keyword>
<evidence type="ECO:0000256" key="1">
    <source>
        <dbReference type="ARBA" id="ARBA00000548"/>
    </source>
</evidence>
<dbReference type="AlphaFoldDB" id="A0A2A9EUZ0"/>
<dbReference type="Gene3D" id="2.60.40.1180">
    <property type="entry name" value="Golgi alpha-mannosidase II"/>
    <property type="match status" value="1"/>
</dbReference>
<evidence type="ECO:0000313" key="15">
    <source>
        <dbReference type="EMBL" id="PFG42366.1"/>
    </source>
</evidence>
<dbReference type="Pfam" id="PF02806">
    <property type="entry name" value="Alpha-amylase_C"/>
    <property type="match status" value="1"/>
</dbReference>
<name>A0A2A9EUZ0_9MICO</name>
<evidence type="ECO:0000259" key="14">
    <source>
        <dbReference type="PROSITE" id="PS51166"/>
    </source>
</evidence>
<evidence type="ECO:0000256" key="11">
    <source>
        <dbReference type="ARBA" id="ARBA00030238"/>
    </source>
</evidence>
<dbReference type="GO" id="GO:0046872">
    <property type="term" value="F:metal ion binding"/>
    <property type="evidence" value="ECO:0007669"/>
    <property type="project" value="UniProtKB-KW"/>
</dbReference>
<dbReference type="Proteomes" id="UP000224130">
    <property type="component" value="Unassembled WGS sequence"/>
</dbReference>
<dbReference type="Gene3D" id="2.60.40.10">
    <property type="entry name" value="Immunoglobulins"/>
    <property type="match status" value="2"/>
</dbReference>
<evidence type="ECO:0000256" key="6">
    <source>
        <dbReference type="ARBA" id="ARBA00022723"/>
    </source>
</evidence>
<dbReference type="InterPro" id="IPR013784">
    <property type="entry name" value="Carb-bd-like_fold"/>
</dbReference>
<evidence type="ECO:0000256" key="8">
    <source>
        <dbReference type="ARBA" id="ARBA00022837"/>
    </source>
</evidence>
<comment type="catalytic activity">
    <reaction evidence="1">
        <text>Endohydrolysis of (1-&gt;4)-alpha-D-glucosidic linkages in polysaccharides containing three or more (1-&gt;4)-alpha-linked D-glucose units.</text>
        <dbReference type="EC" id="3.2.1.1"/>
    </reaction>
</comment>
<protein>
    <recommendedName>
        <fullName evidence="5">Alpha-amylase</fullName>
        <ecNumber evidence="4">3.2.1.1</ecNumber>
    </recommendedName>
    <alternativeName>
        <fullName evidence="11">1,4-alpha-D-glucan glucanohydrolase</fullName>
    </alternativeName>
</protein>
<dbReference type="RefSeq" id="WP_098462888.1">
    <property type="nucleotide sequence ID" value="NZ_PDJJ01000001.1"/>
</dbReference>
<dbReference type="OrthoDB" id="9805159at2"/>
<evidence type="ECO:0000256" key="10">
    <source>
        <dbReference type="ARBA" id="ARBA00023295"/>
    </source>
</evidence>
<dbReference type="Pfam" id="PF00686">
    <property type="entry name" value="CBM_20"/>
    <property type="match status" value="1"/>
</dbReference>
<feature type="domain" description="CBM20" evidence="14">
    <location>
        <begin position="587"/>
        <end position="689"/>
    </location>
</feature>
<dbReference type="InterPro" id="IPR006048">
    <property type="entry name" value="A-amylase/branching_C"/>
</dbReference>
<evidence type="ECO:0000256" key="4">
    <source>
        <dbReference type="ARBA" id="ARBA00012595"/>
    </source>
</evidence>
<dbReference type="SMART" id="SM00642">
    <property type="entry name" value="Aamy"/>
    <property type="match status" value="1"/>
</dbReference>
<dbReference type="GO" id="GO:0005975">
    <property type="term" value="P:carbohydrate metabolic process"/>
    <property type="evidence" value="ECO:0007669"/>
    <property type="project" value="InterPro"/>
</dbReference>
<dbReference type="InterPro" id="IPR006046">
    <property type="entry name" value="Alpha_amylase"/>
</dbReference>
<keyword evidence="6" id="KW-0479">Metal-binding</keyword>
<comment type="cofactor">
    <cofactor evidence="2">
        <name>Ca(2+)</name>
        <dbReference type="ChEBI" id="CHEBI:29108"/>
    </cofactor>
</comment>
<evidence type="ECO:0000256" key="13">
    <source>
        <dbReference type="SAM" id="SignalP"/>
    </source>
</evidence>
<dbReference type="Pfam" id="PF03423">
    <property type="entry name" value="CBM_25"/>
    <property type="match status" value="1"/>
</dbReference>
<dbReference type="SMART" id="SM00632">
    <property type="entry name" value="Aamy_C"/>
    <property type="match status" value="1"/>
</dbReference>
<dbReference type="InterPro" id="IPR002044">
    <property type="entry name" value="CBM20"/>
</dbReference>
<evidence type="ECO:0000256" key="2">
    <source>
        <dbReference type="ARBA" id="ARBA00001913"/>
    </source>
</evidence>
<dbReference type="InterPro" id="IPR005085">
    <property type="entry name" value="CBM25"/>
</dbReference>
<organism evidence="15 16">
    <name type="scientific">Isoptericola jiangsuensis</name>
    <dbReference type="NCBI Taxonomy" id="548579"/>
    <lineage>
        <taxon>Bacteria</taxon>
        <taxon>Bacillati</taxon>
        <taxon>Actinomycetota</taxon>
        <taxon>Actinomycetes</taxon>
        <taxon>Micrococcales</taxon>
        <taxon>Promicromonosporaceae</taxon>
        <taxon>Isoptericola</taxon>
    </lineage>
</organism>
<dbReference type="InterPro" id="IPR031319">
    <property type="entry name" value="A-amylase_C"/>
</dbReference>
<feature type="signal peptide" evidence="13">
    <location>
        <begin position="1"/>
        <end position="39"/>
    </location>
</feature>
<keyword evidence="10" id="KW-0326">Glycosidase</keyword>
<proteinExistence type="inferred from homology"/>
<dbReference type="PANTHER" id="PTHR43447">
    <property type="entry name" value="ALPHA-AMYLASE"/>
    <property type="match status" value="1"/>
</dbReference>
<evidence type="ECO:0000256" key="12">
    <source>
        <dbReference type="RuleBase" id="RU003615"/>
    </source>
</evidence>
<dbReference type="PROSITE" id="PS51166">
    <property type="entry name" value="CBM20"/>
    <property type="match status" value="1"/>
</dbReference>
<dbReference type="SMART" id="SM01066">
    <property type="entry name" value="CBM_25"/>
    <property type="match status" value="1"/>
</dbReference>
<dbReference type="CDD" id="cd11317">
    <property type="entry name" value="AmyAc_bac_euk_AmyA"/>
    <property type="match status" value="1"/>
</dbReference>
<evidence type="ECO:0000313" key="16">
    <source>
        <dbReference type="Proteomes" id="UP000224130"/>
    </source>
</evidence>
<reference evidence="15 16" key="1">
    <citation type="submission" date="2017-10" db="EMBL/GenBank/DDBJ databases">
        <title>Sequencing the genomes of 1000 actinobacteria strains.</title>
        <authorList>
            <person name="Klenk H.-P."/>
        </authorList>
    </citation>
    <scope>NUCLEOTIDE SEQUENCE [LARGE SCALE GENOMIC DNA]</scope>
    <source>
        <strain evidence="15 16">DSM 21863</strain>
    </source>
</reference>
<dbReference type="SMART" id="SM01065">
    <property type="entry name" value="CBM_2"/>
    <property type="match status" value="1"/>
</dbReference>
<dbReference type="SUPFAM" id="SSF49452">
    <property type="entry name" value="Starch-binding domain-like"/>
    <property type="match status" value="1"/>
</dbReference>
<comment type="caution">
    <text evidence="15">The sequence shown here is derived from an EMBL/GenBank/DDBJ whole genome shotgun (WGS) entry which is preliminary data.</text>
</comment>
<dbReference type="GO" id="GO:0004556">
    <property type="term" value="F:alpha-amylase activity"/>
    <property type="evidence" value="ECO:0007669"/>
    <property type="project" value="UniProtKB-UniRule"/>
</dbReference>
<keyword evidence="7" id="KW-0378">Hydrolase</keyword>
<keyword evidence="8" id="KW-0106">Calcium</keyword>
<evidence type="ECO:0000256" key="7">
    <source>
        <dbReference type="ARBA" id="ARBA00022801"/>
    </source>
</evidence>
<dbReference type="InterPro" id="IPR013780">
    <property type="entry name" value="Glyco_hydro_b"/>
</dbReference>
<dbReference type="EC" id="3.2.1.1" evidence="4"/>
<dbReference type="CDD" id="cd05808">
    <property type="entry name" value="CBM20_alpha_amylase"/>
    <property type="match status" value="1"/>
</dbReference>
<dbReference type="InterPro" id="IPR013783">
    <property type="entry name" value="Ig-like_fold"/>
</dbReference>
<gene>
    <name evidence="15" type="ORF">ATJ88_1023</name>
</gene>
<evidence type="ECO:0000256" key="9">
    <source>
        <dbReference type="ARBA" id="ARBA00023277"/>
    </source>
</evidence>
<keyword evidence="9" id="KW-0119">Carbohydrate metabolism</keyword>
<evidence type="ECO:0000256" key="3">
    <source>
        <dbReference type="ARBA" id="ARBA00008061"/>
    </source>
</evidence>
<dbReference type="SUPFAM" id="SSF51445">
    <property type="entry name" value="(Trans)glycosidases"/>
    <property type="match status" value="1"/>
</dbReference>
<comment type="similarity">
    <text evidence="3 12">Belongs to the glycosyl hydrolase 13 family.</text>
</comment>
<sequence length="689" mass="71753">MPLAHRSRTTARPHRALAALAAVGVAAAGLLALPGPAAATTPVPSPVVDSANGRGNVIANLFQWTWDSVAAECTSTLGPAGYGWVQVSPPQEHVRGTAWWTSYQPVSYRIESKLGTRAEFAAMVDTCRDAGVGVVVDAVVNHTTGADQGSGTGVAGSPFGVDSFPGLYSAADFNDCRTSITNYSDRYQVQNCRLLSLQDLRTGSAYVRDRIAAYMNDLIDLGVGGFRIDAAKHVPAADLEAIRARLSDPDVFWVHEVIGAAGEPVRPAEYLGSGDSHEFDYARELRSRFDGSIAGLRTIGDGKLPSANAGVFVDNHDTERNGETMNYRWGAKYLLANTFLLSWPYGSPTVYSGYTWTDKDAGAPGATQTTVPDASCGSAAWTCTHAATEVRGMVGFHNAVAGTAVTSWWDDGGNHIAYGRGDVGYVTINNTASAVTRTYSTSLPAGTYCDVVAADDCSRTYTVSGAGTFSATVPAYGALALLAAGGDGGSDGGTTTVYYATDAAWSAYRVHHRVGSGAWTAVPGAPMTAACTGWVSREIDTDGATVTAAFTDGSGTWDNNGGRDYTLSGEHVAVRGGQVTAGDPCASSGGGQATGETSVSVTATTAWGQDVRLVGSLPELGSWAPQQGVRLGADAYLVWSATVDLPPGTAFEYKYVKVDGSGAVVWESGANRTATVGQDGVLALDDTWR</sequence>
<dbReference type="Gene3D" id="3.20.20.80">
    <property type="entry name" value="Glycosidases"/>
    <property type="match status" value="1"/>
</dbReference>
<dbReference type="InterPro" id="IPR006047">
    <property type="entry name" value="GH13_cat_dom"/>
</dbReference>
<dbReference type="EMBL" id="PDJJ01000001">
    <property type="protein sequence ID" value="PFG42366.1"/>
    <property type="molecule type" value="Genomic_DNA"/>
</dbReference>
<feature type="chain" id="PRO_5012993053" description="Alpha-amylase" evidence="13">
    <location>
        <begin position="40"/>
        <end position="689"/>
    </location>
</feature>
<dbReference type="InterPro" id="IPR017853">
    <property type="entry name" value="GH"/>
</dbReference>
<dbReference type="PRINTS" id="PR00110">
    <property type="entry name" value="ALPHAAMYLASE"/>
</dbReference>
<evidence type="ECO:0000256" key="5">
    <source>
        <dbReference type="ARBA" id="ARBA00017303"/>
    </source>
</evidence>
<accession>A0A2A9EUZ0</accession>